<feature type="transmembrane region" description="Helical" evidence="6">
    <location>
        <begin position="125"/>
        <end position="150"/>
    </location>
</feature>
<evidence type="ECO:0000256" key="1">
    <source>
        <dbReference type="ARBA" id="ARBA00004141"/>
    </source>
</evidence>
<reference evidence="7" key="1">
    <citation type="submission" date="2014-03" db="EMBL/GenBank/DDBJ databases">
        <authorList>
            <person name="Casaregola S."/>
        </authorList>
    </citation>
    <scope>NUCLEOTIDE SEQUENCE [LARGE SCALE GENOMIC DNA]</scope>
    <source>
        <strain evidence="7">CLIB 918</strain>
    </source>
</reference>
<feature type="compositionally biased region" description="Basic and acidic residues" evidence="5">
    <location>
        <begin position="484"/>
        <end position="495"/>
    </location>
</feature>
<dbReference type="PANTHER" id="PTHR10924:SF6">
    <property type="entry name" value="SOLUTE CARRIER FAMILY 49 MEMBER A3"/>
    <property type="match status" value="1"/>
</dbReference>
<feature type="transmembrane region" description="Helical" evidence="6">
    <location>
        <begin position="32"/>
        <end position="50"/>
    </location>
</feature>
<accession>A0A0J9XCW7</accession>
<gene>
    <name evidence="7" type="ORF">BN980_GECA10s00197g</name>
</gene>
<feature type="transmembrane region" description="Helical" evidence="6">
    <location>
        <begin position="337"/>
        <end position="359"/>
    </location>
</feature>
<feature type="transmembrane region" description="Helical" evidence="6">
    <location>
        <begin position="371"/>
        <end position="394"/>
    </location>
</feature>
<keyword evidence="8" id="KW-1185">Reference proteome</keyword>
<evidence type="ECO:0000313" key="8">
    <source>
        <dbReference type="Proteomes" id="UP000242525"/>
    </source>
</evidence>
<dbReference type="PANTHER" id="PTHR10924">
    <property type="entry name" value="MAJOR FACILITATOR SUPERFAMILY PROTEIN-RELATED"/>
    <property type="match status" value="1"/>
</dbReference>
<feature type="transmembrane region" description="Helical" evidence="6">
    <location>
        <begin position="309"/>
        <end position="330"/>
    </location>
</feature>
<name>A0A0J9XCW7_GEOCN</name>
<feature type="compositionally biased region" description="Polar residues" evidence="5">
    <location>
        <begin position="538"/>
        <end position="557"/>
    </location>
</feature>
<feature type="region of interest" description="Disordered" evidence="5">
    <location>
        <begin position="436"/>
        <end position="495"/>
    </location>
</feature>
<evidence type="ECO:0000313" key="7">
    <source>
        <dbReference type="EMBL" id="CDO55120.1"/>
    </source>
</evidence>
<keyword evidence="4 6" id="KW-0472">Membrane</keyword>
<organism evidence="7 8">
    <name type="scientific">Geotrichum candidum</name>
    <name type="common">Oospora lactis</name>
    <name type="synonym">Dipodascus geotrichum</name>
    <dbReference type="NCBI Taxonomy" id="1173061"/>
    <lineage>
        <taxon>Eukaryota</taxon>
        <taxon>Fungi</taxon>
        <taxon>Dikarya</taxon>
        <taxon>Ascomycota</taxon>
        <taxon>Saccharomycotina</taxon>
        <taxon>Dipodascomycetes</taxon>
        <taxon>Dipodascales</taxon>
        <taxon>Dipodascaceae</taxon>
        <taxon>Geotrichum</taxon>
    </lineage>
</organism>
<evidence type="ECO:0008006" key="9">
    <source>
        <dbReference type="Google" id="ProtNLM"/>
    </source>
</evidence>
<comment type="subcellular location">
    <subcellularLocation>
        <location evidence="1">Membrane</location>
        <topology evidence="1">Multi-pass membrane protein</topology>
    </subcellularLocation>
</comment>
<keyword evidence="2 6" id="KW-0812">Transmembrane</keyword>
<dbReference type="OrthoDB" id="422206at2759"/>
<sequence>MPVLVPDLENGAQTSQDQQSSITEYKVFKRRYIGLVTLSLLNVICSWGWLSFAAISTETTTLFGFSSESLINWLSTTTLFAYIAMSPAVSYTLSRSNSVRPALFICGSLVTIGNWLRYIGTLKEIFPLLMVGQIFIGLAQPFALGSVGYFTDMWFTSSSRVTANSIASISNPLGGAIGQLVGPLMVGSDLSKIKDFMLVTAILASAISLLVLVTPGTPPIPPCPSALIPKLSLRTSIQRLVRSPLYIAIFIMFTIYVGLFNAYSTYINQIMAPYGYSSDNAGITGAILIGSGVVCCAIASPLIDKTHNFLLVIKIVLPIMSACYIALIFANTYSNQLVGPFLVSGVLGGVSFTLLPALLEWVQEQTSPVTPALSGAILWNGGNFLGAILIIILNEMKSGSNNSMRNAMILMAVLANVGMLPSWFLRNAVTNSRIDLDRTQSQSNQTETLRDSSDLESEPIVIERSSALGGYNEESHQSQTKTASESHDTTIDTTKDTKSSICTIEVVDEKKYSAVNAPSSPDCNLTVVDTTDEKQRPSSDSTFYLPSTNLTSTHTKT</sequence>
<feature type="transmembrane region" description="Helical" evidence="6">
    <location>
        <begin position="70"/>
        <end position="89"/>
    </location>
</feature>
<protein>
    <recommendedName>
        <fullName evidence="9">Major facilitator superfamily (MFS) profile domain-containing protein</fullName>
    </recommendedName>
</protein>
<feature type="transmembrane region" description="Helical" evidence="6">
    <location>
        <begin position="196"/>
        <end position="214"/>
    </location>
</feature>
<dbReference type="InterPro" id="IPR036259">
    <property type="entry name" value="MFS_trans_sf"/>
</dbReference>
<feature type="transmembrane region" description="Helical" evidence="6">
    <location>
        <begin position="406"/>
        <end position="425"/>
    </location>
</feature>
<dbReference type="SUPFAM" id="SSF103473">
    <property type="entry name" value="MFS general substrate transporter"/>
    <property type="match status" value="1"/>
</dbReference>
<dbReference type="Gene3D" id="1.20.1250.20">
    <property type="entry name" value="MFS general substrate transporter like domains"/>
    <property type="match status" value="2"/>
</dbReference>
<evidence type="ECO:0000256" key="2">
    <source>
        <dbReference type="ARBA" id="ARBA00022692"/>
    </source>
</evidence>
<dbReference type="InterPro" id="IPR011701">
    <property type="entry name" value="MFS"/>
</dbReference>
<evidence type="ECO:0000256" key="3">
    <source>
        <dbReference type="ARBA" id="ARBA00022989"/>
    </source>
</evidence>
<keyword evidence="3 6" id="KW-1133">Transmembrane helix</keyword>
<comment type="caution">
    <text evidence="7">The sequence shown here is derived from an EMBL/GenBank/DDBJ whole genome shotgun (WGS) entry which is preliminary data.</text>
</comment>
<feature type="transmembrane region" description="Helical" evidence="6">
    <location>
        <begin position="101"/>
        <end position="119"/>
    </location>
</feature>
<proteinExistence type="predicted"/>
<dbReference type="InterPro" id="IPR049680">
    <property type="entry name" value="FLVCR1-2_SLC49-like"/>
</dbReference>
<feature type="compositionally biased region" description="Polar residues" evidence="5">
    <location>
        <begin position="436"/>
        <end position="447"/>
    </location>
</feature>
<dbReference type="AlphaFoldDB" id="A0A0J9XCW7"/>
<evidence type="ECO:0000256" key="5">
    <source>
        <dbReference type="SAM" id="MobiDB-lite"/>
    </source>
</evidence>
<evidence type="ECO:0000256" key="4">
    <source>
        <dbReference type="ARBA" id="ARBA00023136"/>
    </source>
</evidence>
<dbReference type="GO" id="GO:0016020">
    <property type="term" value="C:membrane"/>
    <property type="evidence" value="ECO:0007669"/>
    <property type="project" value="UniProtKB-SubCell"/>
</dbReference>
<feature type="region of interest" description="Disordered" evidence="5">
    <location>
        <begin position="530"/>
        <end position="557"/>
    </location>
</feature>
<dbReference type="EMBL" id="CCBN010000010">
    <property type="protein sequence ID" value="CDO55120.1"/>
    <property type="molecule type" value="Genomic_DNA"/>
</dbReference>
<feature type="transmembrane region" description="Helical" evidence="6">
    <location>
        <begin position="283"/>
        <end position="303"/>
    </location>
</feature>
<evidence type="ECO:0000256" key="6">
    <source>
        <dbReference type="SAM" id="Phobius"/>
    </source>
</evidence>
<dbReference type="Proteomes" id="UP000242525">
    <property type="component" value="Unassembled WGS sequence"/>
</dbReference>
<feature type="transmembrane region" description="Helical" evidence="6">
    <location>
        <begin position="245"/>
        <end position="263"/>
    </location>
</feature>
<dbReference type="Pfam" id="PF07690">
    <property type="entry name" value="MFS_1"/>
    <property type="match status" value="1"/>
</dbReference>
<dbReference type="STRING" id="1173061.A0A0J9XCW7"/>
<dbReference type="GO" id="GO:0022857">
    <property type="term" value="F:transmembrane transporter activity"/>
    <property type="evidence" value="ECO:0007669"/>
    <property type="project" value="InterPro"/>
</dbReference>